<reference evidence="3 4" key="1">
    <citation type="submission" date="2017-12" db="EMBL/GenBank/DDBJ databases">
        <title>Sequencing, de novo assembly and annotation of complete genome of a new Thraustochytrid species, strain FCC1311.</title>
        <authorList>
            <person name="Sedici K."/>
            <person name="Godart F."/>
            <person name="Aiese Cigliano R."/>
            <person name="Sanseverino W."/>
            <person name="Barakat M."/>
            <person name="Ortet P."/>
            <person name="Marechal E."/>
            <person name="Cagnac O."/>
            <person name="Amato A."/>
        </authorList>
    </citation>
    <scope>NUCLEOTIDE SEQUENCE [LARGE SCALE GENOMIC DNA]</scope>
</reference>
<protein>
    <submittedName>
        <fullName evidence="3">Uncharacterized protein</fullName>
    </submittedName>
</protein>
<evidence type="ECO:0000256" key="1">
    <source>
        <dbReference type="SAM" id="MobiDB-lite"/>
    </source>
</evidence>
<evidence type="ECO:0000313" key="3">
    <source>
        <dbReference type="EMBL" id="GBG30899.1"/>
    </source>
</evidence>
<keyword evidence="2" id="KW-1133">Transmembrane helix</keyword>
<feature type="region of interest" description="Disordered" evidence="1">
    <location>
        <begin position="171"/>
        <end position="192"/>
    </location>
</feature>
<organism evidence="3 4">
    <name type="scientific">Hondaea fermentalgiana</name>
    <dbReference type="NCBI Taxonomy" id="2315210"/>
    <lineage>
        <taxon>Eukaryota</taxon>
        <taxon>Sar</taxon>
        <taxon>Stramenopiles</taxon>
        <taxon>Bigyra</taxon>
        <taxon>Labyrinthulomycetes</taxon>
        <taxon>Thraustochytrida</taxon>
        <taxon>Thraustochytriidae</taxon>
        <taxon>Hondaea</taxon>
    </lineage>
</organism>
<feature type="transmembrane region" description="Helical" evidence="2">
    <location>
        <begin position="88"/>
        <end position="105"/>
    </location>
</feature>
<evidence type="ECO:0000313" key="4">
    <source>
        <dbReference type="Proteomes" id="UP000241890"/>
    </source>
</evidence>
<dbReference type="EMBL" id="BEYU01000084">
    <property type="protein sequence ID" value="GBG30899.1"/>
    <property type="molecule type" value="Genomic_DNA"/>
</dbReference>
<accession>A0A2R5GKR0</accession>
<sequence length="203" mass="20935">MDEAAAAMLVVAAPRLLVYVGFFVAVLPVLGLARAVAASPQRDFAPSQGVRVSGGEQILVAAGTIAWGVAALLTWATARRCRRPKCGLAVAVACVVLGIVATVVTEVNSARGTGGTWAKILIIYSAVAYAIVILIVAALACLACAVRFCTGKWPSRDSLASADKHVIVPTITESPRNTRTTTSNSSRSDEPAGGIAMQTMAVI</sequence>
<keyword evidence="2" id="KW-0472">Membrane</keyword>
<feature type="transmembrane region" description="Helical" evidence="2">
    <location>
        <begin position="16"/>
        <end position="37"/>
    </location>
</feature>
<feature type="transmembrane region" description="Helical" evidence="2">
    <location>
        <begin position="57"/>
        <end position="76"/>
    </location>
</feature>
<comment type="caution">
    <text evidence="3">The sequence shown here is derived from an EMBL/GenBank/DDBJ whole genome shotgun (WGS) entry which is preliminary data.</text>
</comment>
<proteinExistence type="predicted"/>
<dbReference type="AlphaFoldDB" id="A0A2R5GKR0"/>
<gene>
    <name evidence="3" type="ORF">FCC1311_071202</name>
</gene>
<feature type="transmembrane region" description="Helical" evidence="2">
    <location>
        <begin position="117"/>
        <end position="146"/>
    </location>
</feature>
<evidence type="ECO:0000256" key="2">
    <source>
        <dbReference type="SAM" id="Phobius"/>
    </source>
</evidence>
<dbReference type="InParanoid" id="A0A2R5GKR0"/>
<name>A0A2R5GKR0_9STRA</name>
<feature type="compositionally biased region" description="Low complexity" evidence="1">
    <location>
        <begin position="177"/>
        <end position="186"/>
    </location>
</feature>
<keyword evidence="2" id="KW-0812">Transmembrane</keyword>
<keyword evidence="4" id="KW-1185">Reference proteome</keyword>
<dbReference type="Proteomes" id="UP000241890">
    <property type="component" value="Unassembled WGS sequence"/>
</dbReference>